<dbReference type="PANTHER" id="PTHR36376">
    <property type="entry name" value="OS09G0514700 PROTEIN"/>
    <property type="match status" value="1"/>
</dbReference>
<name>A0ABM3GT63_9MYRT</name>
<protein>
    <submittedName>
        <fullName evidence="3">Uncharacterized protein LOC115739083 isoform X1</fullName>
    </submittedName>
</protein>
<evidence type="ECO:0000313" key="2">
    <source>
        <dbReference type="Proteomes" id="UP000827889"/>
    </source>
</evidence>
<organism evidence="2 3">
    <name type="scientific">Rhodamnia argentea</name>
    <dbReference type="NCBI Taxonomy" id="178133"/>
    <lineage>
        <taxon>Eukaryota</taxon>
        <taxon>Viridiplantae</taxon>
        <taxon>Streptophyta</taxon>
        <taxon>Embryophyta</taxon>
        <taxon>Tracheophyta</taxon>
        <taxon>Spermatophyta</taxon>
        <taxon>Magnoliopsida</taxon>
        <taxon>eudicotyledons</taxon>
        <taxon>Gunneridae</taxon>
        <taxon>Pentapetalae</taxon>
        <taxon>rosids</taxon>
        <taxon>malvids</taxon>
        <taxon>Myrtales</taxon>
        <taxon>Myrtaceae</taxon>
        <taxon>Myrtoideae</taxon>
        <taxon>Myrteae</taxon>
        <taxon>Australasian group</taxon>
        <taxon>Rhodamnia</taxon>
    </lineage>
</organism>
<dbReference type="PANTHER" id="PTHR36376:SF1">
    <property type="entry name" value="OS09G0514700 PROTEIN"/>
    <property type="match status" value="1"/>
</dbReference>
<proteinExistence type="predicted"/>
<feature type="compositionally biased region" description="Polar residues" evidence="1">
    <location>
        <begin position="323"/>
        <end position="337"/>
    </location>
</feature>
<sequence length="657" mass="73013">MRLLLRPFTVHTAVECESFENDERDCFLSFSIFPSPARKLCARSRLLSRELRFPNDSFGFSRENLSDQMFDKRNEDFYMNFSRRELQTLCKKYGLPANRSKSDLANLLASRSQECNLRPLSQVHRDLQLRFAEKEGPGASVTGDYGSISFPQDKDVRQWFHHTVRANQLEGSVEAQRFDEGISGDLLPQHAETSYSQFSLQSDSTGFHCGVVPRMIPCEKEVGLHGSGAAECMSQIQFKDITAGAFCAADVVSASVYSAMVPSSSFEFHVRSEEGISLHVDLNLSPSDWAEKLKNDVCIFESVNCMNNQSSREELGHLGENNVMKSSPSQTADNSQIAAAPSDEDKGNSFKDCFHPDRVDSLLISAAEVPSVMDAEVSKGLEEVQMPISTKSESVAQSQIVSPVAPCGMDGRRTSFDPNISDNPDIKSCNDSFSHTISDGTVSFITSDHVAKHGGETCVNSDLENNCKPTNFGATVPEGYRVGSTELHLSKAATLQGHSLSPFKTNAIDFLVDWKNKSESEGESANTFELKRNNDENVPTCSDIEKLYECCNISERHPIVLKERSSTASGVESIVCWQFEKSSARSSSRYDDVDSGEMLQKRLRVDSDDQSDCVGMDVRISRCSKHPNMEVLPRRSVRLVPKELSTGYLQRDHRHVV</sequence>
<dbReference type="Proteomes" id="UP000827889">
    <property type="component" value="Chromosome 10"/>
</dbReference>
<reference evidence="3" key="1">
    <citation type="submission" date="2025-08" db="UniProtKB">
        <authorList>
            <consortium name="RefSeq"/>
        </authorList>
    </citation>
    <scope>IDENTIFICATION</scope>
    <source>
        <tissue evidence="3">Leaf</tissue>
    </source>
</reference>
<evidence type="ECO:0000256" key="1">
    <source>
        <dbReference type="SAM" id="MobiDB-lite"/>
    </source>
</evidence>
<keyword evidence="2" id="KW-1185">Reference proteome</keyword>
<gene>
    <name evidence="3" type="primary">LOC115739083</name>
</gene>
<feature type="region of interest" description="Disordered" evidence="1">
    <location>
        <begin position="320"/>
        <end position="347"/>
    </location>
</feature>
<accession>A0ABM3GT63</accession>
<dbReference type="GeneID" id="115739083"/>
<dbReference type="RefSeq" id="XP_048127534.1">
    <property type="nucleotide sequence ID" value="XM_048271577.1"/>
</dbReference>
<evidence type="ECO:0000313" key="3">
    <source>
        <dbReference type="RefSeq" id="XP_048127534.1"/>
    </source>
</evidence>